<name>K2QH90_MACPH</name>
<dbReference type="VEuPathDB" id="FungiDB:MPH_13894"/>
<reference evidence="1 2" key="1">
    <citation type="journal article" date="2012" name="BMC Genomics">
        <title>Tools to kill: Genome of one of the most destructive plant pathogenic fungi Macrophomina phaseolina.</title>
        <authorList>
            <person name="Islam M.S."/>
            <person name="Haque M.S."/>
            <person name="Islam M.M."/>
            <person name="Emdad E.M."/>
            <person name="Halim A."/>
            <person name="Hossen Q.M.M."/>
            <person name="Hossain M.Z."/>
            <person name="Ahmed B."/>
            <person name="Rahim S."/>
            <person name="Rahman M.S."/>
            <person name="Alam M.M."/>
            <person name="Hou S."/>
            <person name="Wan X."/>
            <person name="Saito J.A."/>
            <person name="Alam M."/>
        </authorList>
    </citation>
    <scope>NUCLEOTIDE SEQUENCE [LARGE SCALE GENOMIC DNA]</scope>
    <source>
        <strain evidence="1 2">MS6</strain>
    </source>
</reference>
<dbReference type="InParanoid" id="K2QH90"/>
<evidence type="ECO:0000313" key="2">
    <source>
        <dbReference type="Proteomes" id="UP000007129"/>
    </source>
</evidence>
<dbReference type="Proteomes" id="UP000007129">
    <property type="component" value="Unassembled WGS sequence"/>
</dbReference>
<dbReference type="HOGENOM" id="CLU_1030856_0_0_1"/>
<organism evidence="1 2">
    <name type="scientific">Macrophomina phaseolina (strain MS6)</name>
    <name type="common">Charcoal rot fungus</name>
    <dbReference type="NCBI Taxonomy" id="1126212"/>
    <lineage>
        <taxon>Eukaryota</taxon>
        <taxon>Fungi</taxon>
        <taxon>Dikarya</taxon>
        <taxon>Ascomycota</taxon>
        <taxon>Pezizomycotina</taxon>
        <taxon>Dothideomycetes</taxon>
        <taxon>Dothideomycetes incertae sedis</taxon>
        <taxon>Botryosphaeriales</taxon>
        <taxon>Botryosphaeriaceae</taxon>
        <taxon>Macrophomina</taxon>
    </lineage>
</organism>
<evidence type="ECO:0000313" key="1">
    <source>
        <dbReference type="EMBL" id="EKG09116.1"/>
    </source>
</evidence>
<accession>K2QH90</accession>
<sequence>MNTGLQQGTVGFSFPYVHGLWKPSPPPTGELWQPDPRLNEETRENLKRAVRMLAEGHLALPQVGESFESLDSMLERFWSFGFAQGLPFTLFDLVLGVHCAQRWTTNCPSQYTFSYMTNGDGTITYTLTSINHIHNHQSFANPFQMPQTYRPRVLTGCFDCFGNPIEHCDQSQEPDLASMPREQYAEFAKAINDLNTTFGLMILKLEDKISVWVNRIECLNLALERDIRRSRAASAPSAHCVIDDLSYPLMAVNSAPMETGAGEMAENLDS</sequence>
<dbReference type="EMBL" id="AHHD01000774">
    <property type="protein sequence ID" value="EKG09116.1"/>
    <property type="molecule type" value="Genomic_DNA"/>
</dbReference>
<gene>
    <name evidence="1" type="ORF">MPH_13894</name>
</gene>
<dbReference type="AlphaFoldDB" id="K2QH90"/>
<comment type="caution">
    <text evidence="1">The sequence shown here is derived from an EMBL/GenBank/DDBJ whole genome shotgun (WGS) entry which is preliminary data.</text>
</comment>
<protein>
    <submittedName>
        <fullName evidence="1">Uncharacterized protein</fullName>
    </submittedName>
</protein>
<proteinExistence type="predicted"/>